<keyword evidence="5" id="KW-0560">Oxidoreductase</keyword>
<dbReference type="PRINTS" id="PR00463">
    <property type="entry name" value="EP450I"/>
</dbReference>
<evidence type="ECO:0000313" key="9">
    <source>
        <dbReference type="Proteomes" id="UP001652621"/>
    </source>
</evidence>
<evidence type="ECO:0000256" key="3">
    <source>
        <dbReference type="ARBA" id="ARBA00022617"/>
    </source>
</evidence>
<dbReference type="STRING" id="7370.A0A1I8NGG3"/>
<keyword evidence="7" id="KW-0503">Monooxygenase</keyword>
<evidence type="ECO:0000256" key="2">
    <source>
        <dbReference type="ARBA" id="ARBA00010617"/>
    </source>
</evidence>
<dbReference type="Gene3D" id="1.10.630.10">
    <property type="entry name" value="Cytochrome P450"/>
    <property type="match status" value="1"/>
</dbReference>
<dbReference type="Proteomes" id="UP001652621">
    <property type="component" value="Unplaced"/>
</dbReference>
<dbReference type="OrthoDB" id="1103324at2759"/>
<dbReference type="VEuPathDB" id="VectorBase:MDOA014893"/>
<dbReference type="InterPro" id="IPR002401">
    <property type="entry name" value="Cyt_P450_E_grp-I"/>
</dbReference>
<dbReference type="PANTHER" id="PTHR24300:SF376">
    <property type="entry name" value="CYTOCHROME P450 15A1"/>
    <property type="match status" value="1"/>
</dbReference>
<dbReference type="PANTHER" id="PTHR24300">
    <property type="entry name" value="CYTOCHROME P450 508A4-RELATED"/>
    <property type="match status" value="1"/>
</dbReference>
<dbReference type="RefSeq" id="XP_005183114.2">
    <property type="nucleotide sequence ID" value="XM_005183057.4"/>
</dbReference>
<evidence type="ECO:0000256" key="5">
    <source>
        <dbReference type="ARBA" id="ARBA00023002"/>
    </source>
</evidence>
<dbReference type="CDD" id="cd20651">
    <property type="entry name" value="CYP15A1-like"/>
    <property type="match status" value="1"/>
</dbReference>
<comment type="similarity">
    <text evidence="2">Belongs to the cytochrome P450 family.</text>
</comment>
<dbReference type="SUPFAM" id="SSF48264">
    <property type="entry name" value="Cytochrome P450"/>
    <property type="match status" value="1"/>
</dbReference>
<keyword evidence="4 8" id="KW-0479">Metal-binding</keyword>
<organism evidence="9 10">
    <name type="scientific">Musca domestica</name>
    <name type="common">House fly</name>
    <dbReference type="NCBI Taxonomy" id="7370"/>
    <lineage>
        <taxon>Eukaryota</taxon>
        <taxon>Metazoa</taxon>
        <taxon>Ecdysozoa</taxon>
        <taxon>Arthropoda</taxon>
        <taxon>Hexapoda</taxon>
        <taxon>Insecta</taxon>
        <taxon>Pterygota</taxon>
        <taxon>Neoptera</taxon>
        <taxon>Endopterygota</taxon>
        <taxon>Diptera</taxon>
        <taxon>Brachycera</taxon>
        <taxon>Muscomorpha</taxon>
        <taxon>Muscoidea</taxon>
        <taxon>Muscidae</taxon>
        <taxon>Musca</taxon>
    </lineage>
</organism>
<evidence type="ECO:0000256" key="4">
    <source>
        <dbReference type="ARBA" id="ARBA00022723"/>
    </source>
</evidence>
<feature type="binding site" description="axial binding residue" evidence="8">
    <location>
        <position position="460"/>
    </location>
    <ligand>
        <name>heme</name>
        <dbReference type="ChEBI" id="CHEBI:30413"/>
    </ligand>
    <ligandPart>
        <name>Fe</name>
        <dbReference type="ChEBI" id="CHEBI:18248"/>
    </ligandPart>
</feature>
<dbReference type="InterPro" id="IPR050182">
    <property type="entry name" value="Cytochrome_P450_fam2"/>
</dbReference>
<keyword evidence="9" id="KW-1185">Reference proteome</keyword>
<evidence type="ECO:0000256" key="6">
    <source>
        <dbReference type="ARBA" id="ARBA00023004"/>
    </source>
</evidence>
<dbReference type="InterPro" id="IPR036396">
    <property type="entry name" value="Cyt_P450_sf"/>
</dbReference>
<comment type="cofactor">
    <cofactor evidence="1 8">
        <name>heme</name>
        <dbReference type="ChEBI" id="CHEBI:30413"/>
    </cofactor>
</comment>
<evidence type="ECO:0000256" key="1">
    <source>
        <dbReference type="ARBA" id="ARBA00001971"/>
    </source>
</evidence>
<sequence>MLTYLLLVSCTTLFVYGLYKYAVSKPKGFPPAIPRVPFFGSYLFMLMVNSRMLHKAVSQFAKWLKTDIIGLFMGNFPFVVVHNPDAVREVLNRPEFDGRPSSFIAEIREPNRKISGIFFIDGPEWEEQRRFILRYLRDFGFGRRSDQLEAVMQEELTDMLSLIRNGPKYEHEKQFVREGGYRILLSYFFNPFSANSIYQCVFNERIPRAEQADMWKLILMLVQFQRTGDDYGKVLGIMPWIRHIFPNWSSYNKLMESNRYVYNFYEKMINHYIETYDESADRNFVDLYIKEMKKAEEEGKGDTTSFKHNQLVMAMIDFTFPAITNMGTTMAFLIQYLLHYPEVQKKIQNEIDNVVGSGRLPTLDDRKDLSYTEACIREIMRIETLVPSNVAHRAKVDTELMGYHLPKDTIVLTSLKSVNNDETIWGDPKNFRPERFLDDNGKLCLKKDVSLPFAAGKRLCAGETFARNMLFLMTTTMLQNFNFVLGPNDKLPDMSVRLSGLTSAPMDYWVQLEDRM</sequence>
<evidence type="ECO:0000313" key="10">
    <source>
        <dbReference type="RefSeq" id="XP_005183114.2"/>
    </source>
</evidence>
<evidence type="ECO:0000256" key="8">
    <source>
        <dbReference type="PIRSR" id="PIRSR602401-1"/>
    </source>
</evidence>
<dbReference type="VEuPathDB" id="VectorBase:MDOMA2_000202"/>
<evidence type="ECO:0000256" key="7">
    <source>
        <dbReference type="ARBA" id="ARBA00023033"/>
    </source>
</evidence>
<dbReference type="GeneID" id="101889924"/>
<proteinExistence type="inferred from homology"/>
<keyword evidence="3 8" id="KW-0349">Heme</keyword>
<accession>A0A9J7I2T1</accession>
<dbReference type="PRINTS" id="PR00385">
    <property type="entry name" value="P450"/>
</dbReference>
<keyword evidence="6 8" id="KW-0408">Iron</keyword>
<dbReference type="eggNOG" id="KOG0156">
    <property type="taxonomic scope" value="Eukaryota"/>
</dbReference>
<name>A0A9J7I2T1_MUSDO</name>
<dbReference type="Pfam" id="PF00067">
    <property type="entry name" value="p450"/>
    <property type="match status" value="1"/>
</dbReference>
<gene>
    <name evidence="10" type="primary">LOC101889924</name>
</gene>
<dbReference type="InterPro" id="IPR001128">
    <property type="entry name" value="Cyt_P450"/>
</dbReference>
<reference evidence="10" key="1">
    <citation type="submission" date="2025-08" db="UniProtKB">
        <authorList>
            <consortium name="RefSeq"/>
        </authorList>
    </citation>
    <scope>IDENTIFICATION</scope>
    <source>
        <strain evidence="10">Aabys</strain>
        <tissue evidence="10">Whole body</tissue>
    </source>
</reference>
<protein>
    <submittedName>
        <fullName evidence="10">Probable cytochrome P450 304a1</fullName>
    </submittedName>
</protein>